<evidence type="ECO:0000313" key="4">
    <source>
        <dbReference type="Proteomes" id="UP000503011"/>
    </source>
</evidence>
<feature type="region of interest" description="Disordered" evidence="1">
    <location>
        <begin position="1"/>
        <end position="23"/>
    </location>
</feature>
<dbReference type="KEGG" id="psuu:Psuf_010160"/>
<feature type="compositionally biased region" description="Low complexity" evidence="1">
    <location>
        <begin position="1"/>
        <end position="11"/>
    </location>
</feature>
<evidence type="ECO:0000313" key="2">
    <source>
        <dbReference type="EMBL" id="BCB83703.1"/>
    </source>
</evidence>
<evidence type="ECO:0000256" key="1">
    <source>
        <dbReference type="SAM" id="MobiDB-lite"/>
    </source>
</evidence>
<dbReference type="KEGG" id="psuu:Psuf_039270"/>
<gene>
    <name evidence="2" type="ORF">Psuf_010160</name>
    <name evidence="3" type="ORF">Psuf_039270</name>
</gene>
<dbReference type="EMBL" id="AP022871">
    <property type="protein sequence ID" value="BCB83703.1"/>
    <property type="molecule type" value="Genomic_DNA"/>
</dbReference>
<protein>
    <submittedName>
        <fullName evidence="2">Uncharacterized protein</fullName>
    </submittedName>
</protein>
<dbReference type="Proteomes" id="UP000503011">
    <property type="component" value="Chromosome"/>
</dbReference>
<proteinExistence type="predicted"/>
<name>A0A6F8YCE4_9ACTN</name>
<dbReference type="EMBL" id="AP022871">
    <property type="protein sequence ID" value="BCB86614.1"/>
    <property type="molecule type" value="Genomic_DNA"/>
</dbReference>
<dbReference type="AlphaFoldDB" id="A0A6F8YCE4"/>
<reference evidence="2 4" key="2">
    <citation type="submission" date="2020-03" db="EMBL/GenBank/DDBJ databases">
        <authorList>
            <person name="Ichikawa N."/>
            <person name="Kimura A."/>
            <person name="Kitahashi Y."/>
            <person name="Uohara A."/>
        </authorList>
    </citation>
    <scope>NUCLEOTIDE SEQUENCE [LARGE SCALE GENOMIC DNA]</scope>
    <source>
        <strain evidence="2 4">NBRC 105367</strain>
    </source>
</reference>
<evidence type="ECO:0000313" key="3">
    <source>
        <dbReference type="EMBL" id="BCB86614.1"/>
    </source>
</evidence>
<reference evidence="2 4" key="1">
    <citation type="submission" date="2020-03" db="EMBL/GenBank/DDBJ databases">
        <title>Whole genome shotgun sequence of Phytohabitans suffuscus NBRC 105367.</title>
        <authorList>
            <person name="Komaki H."/>
            <person name="Tamura T."/>
        </authorList>
    </citation>
    <scope>NUCLEOTIDE SEQUENCE [LARGE SCALE GENOMIC DNA]</scope>
    <source>
        <strain evidence="2 4">NBRC 105367</strain>
    </source>
</reference>
<sequence length="69" mass="7584">MTDQTTATTPQPAYPLPQPDGTDPRITYGLLFDLAEVLQRNGFPRPAGTDWANLTAALGRFLYQSQETS</sequence>
<accession>A0A6F8YCE4</accession>
<keyword evidence="4" id="KW-1185">Reference proteome</keyword>
<dbReference type="RefSeq" id="WP_173154307.1">
    <property type="nucleotide sequence ID" value="NZ_AP022871.1"/>
</dbReference>
<organism evidence="2 4">
    <name type="scientific">Phytohabitans suffuscus</name>
    <dbReference type="NCBI Taxonomy" id="624315"/>
    <lineage>
        <taxon>Bacteria</taxon>
        <taxon>Bacillati</taxon>
        <taxon>Actinomycetota</taxon>
        <taxon>Actinomycetes</taxon>
        <taxon>Micromonosporales</taxon>
        <taxon>Micromonosporaceae</taxon>
    </lineage>
</organism>